<dbReference type="InterPro" id="IPR032675">
    <property type="entry name" value="LRR_dom_sf"/>
</dbReference>
<gene>
    <name evidence="1" type="ORF">Fcan01_02459</name>
</gene>
<dbReference type="EMBL" id="LNIX01000001">
    <property type="protein sequence ID" value="OXA62095.1"/>
    <property type="molecule type" value="Genomic_DNA"/>
</dbReference>
<evidence type="ECO:0008006" key="3">
    <source>
        <dbReference type="Google" id="ProtNLM"/>
    </source>
</evidence>
<accession>A0A226EWQ7</accession>
<dbReference type="AlphaFoldDB" id="A0A226EWQ7"/>
<protein>
    <recommendedName>
        <fullName evidence="3">F-box domain-containing protein</fullName>
    </recommendedName>
</protein>
<evidence type="ECO:0000313" key="2">
    <source>
        <dbReference type="Proteomes" id="UP000198287"/>
    </source>
</evidence>
<dbReference type="Proteomes" id="UP000198287">
    <property type="component" value="Unassembled WGS sequence"/>
</dbReference>
<comment type="caution">
    <text evidence="1">The sequence shown here is derived from an EMBL/GenBank/DDBJ whole genome shotgun (WGS) entry which is preliminary data.</text>
</comment>
<keyword evidence="2" id="KW-1185">Reference proteome</keyword>
<dbReference type="SUPFAM" id="SSF52058">
    <property type="entry name" value="L domain-like"/>
    <property type="match status" value="1"/>
</dbReference>
<sequence>MAHPLLLPNILDNIFCNFSLLDLKLLRLVNLDWNHAACIAISKQNIIKFYSSIDLKSYQAIFNQSIVHPHTSFNFHYKIADMRDSQEVKNFFENFNFHEHIRSLSLTIGGDFLSFKDLMHVLRLVPNLEWLGIRFHYFKCPELEEENCVAEITPLLSLRCINIEVQSYDDCWNSTTNLICSIAKAAPHLAKIHHPMFCVPPTKCRITSQMNIYLTELVLEESLTSSLAYLNFIIKLNNDNIRTLMRKNYPLKNLYINMWYPDDEELCVTAKSLTDLLSQLSPTLEKLGLDFPWRREVAYEFKFQFPIKTLQYLSLSGFQGSLVGLLNKLPNLSSIELSQVDLFEILPASQIVRNYPTVCKLRLDFCIHQVAGAMSRLSRIFPNLRSLCLNHASDEICRMIFKKMLNLTYLRLRGDDLTDEGITGIPAEIAKENNLINCPMEKGVALRCFSFVGDLPKLRELKLEAYRLTEACIKHGIVHCMNLQFVSMDTTLDKNDPSTIVTRTFRLSEYGKKLLAGDKEVTLILQQEVEVDEDEDAEKFFRMYETTGMVTDLLLA</sequence>
<organism evidence="1 2">
    <name type="scientific">Folsomia candida</name>
    <name type="common">Springtail</name>
    <dbReference type="NCBI Taxonomy" id="158441"/>
    <lineage>
        <taxon>Eukaryota</taxon>
        <taxon>Metazoa</taxon>
        <taxon>Ecdysozoa</taxon>
        <taxon>Arthropoda</taxon>
        <taxon>Hexapoda</taxon>
        <taxon>Collembola</taxon>
        <taxon>Entomobryomorpha</taxon>
        <taxon>Isotomoidea</taxon>
        <taxon>Isotomidae</taxon>
        <taxon>Proisotominae</taxon>
        <taxon>Folsomia</taxon>
    </lineage>
</organism>
<evidence type="ECO:0000313" key="1">
    <source>
        <dbReference type="EMBL" id="OXA62095.1"/>
    </source>
</evidence>
<dbReference type="STRING" id="158441.A0A226EWQ7"/>
<proteinExistence type="predicted"/>
<dbReference type="Gene3D" id="3.80.10.10">
    <property type="entry name" value="Ribonuclease Inhibitor"/>
    <property type="match status" value="1"/>
</dbReference>
<name>A0A226EWQ7_FOLCA</name>
<reference evidence="1 2" key="1">
    <citation type="submission" date="2015-12" db="EMBL/GenBank/DDBJ databases">
        <title>The genome of Folsomia candida.</title>
        <authorList>
            <person name="Faddeeva A."/>
            <person name="Derks M.F."/>
            <person name="Anvar Y."/>
            <person name="Smit S."/>
            <person name="Van Straalen N."/>
            <person name="Roelofs D."/>
        </authorList>
    </citation>
    <scope>NUCLEOTIDE SEQUENCE [LARGE SCALE GENOMIC DNA]</scope>
    <source>
        <strain evidence="1 2">VU population</strain>
        <tissue evidence="1">Whole body</tissue>
    </source>
</reference>